<evidence type="ECO:0000313" key="3">
    <source>
        <dbReference type="Proteomes" id="UP000825729"/>
    </source>
</evidence>
<dbReference type="Gene3D" id="2.120.10.60">
    <property type="entry name" value="Tricorn protease N-terminal domain"/>
    <property type="match status" value="1"/>
</dbReference>
<evidence type="ECO:0000313" key="2">
    <source>
        <dbReference type="EMBL" id="KAG9457087.1"/>
    </source>
</evidence>
<dbReference type="PANTHER" id="PTHR32161">
    <property type="entry name" value="DPP6 N-TERMINAL DOMAIN-LIKE PROTEIN"/>
    <property type="match status" value="1"/>
</dbReference>
<keyword evidence="1" id="KW-0732">Signal</keyword>
<dbReference type="InterPro" id="IPR011042">
    <property type="entry name" value="6-blade_b-propeller_TolB-like"/>
</dbReference>
<evidence type="ECO:0000256" key="1">
    <source>
        <dbReference type="SAM" id="SignalP"/>
    </source>
</evidence>
<dbReference type="InterPro" id="IPR011659">
    <property type="entry name" value="WD40"/>
</dbReference>
<reference evidence="2 3" key="1">
    <citation type="submission" date="2021-07" db="EMBL/GenBank/DDBJ databases">
        <title>The Aristolochia fimbriata genome: insights into angiosperm evolution, floral development and chemical biosynthesis.</title>
        <authorList>
            <person name="Jiao Y."/>
        </authorList>
    </citation>
    <scope>NUCLEOTIDE SEQUENCE [LARGE SCALE GENOMIC DNA]</scope>
    <source>
        <strain evidence="2">IBCAS-2021</strain>
        <tissue evidence="2">Leaf</tissue>
    </source>
</reference>
<dbReference type="Gene3D" id="2.120.10.30">
    <property type="entry name" value="TolB, C-terminal domain"/>
    <property type="match status" value="2"/>
</dbReference>
<dbReference type="SUPFAM" id="SSF69304">
    <property type="entry name" value="Tricorn protease N-terminal domain"/>
    <property type="match status" value="1"/>
</dbReference>
<dbReference type="Pfam" id="PF07676">
    <property type="entry name" value="PD40"/>
    <property type="match status" value="3"/>
</dbReference>
<accession>A0AAV7F7F4</accession>
<dbReference type="Proteomes" id="UP000825729">
    <property type="component" value="Unassembled WGS sequence"/>
</dbReference>
<protein>
    <submittedName>
        <fullName evidence="2">Uncharacterized protein</fullName>
    </submittedName>
</protein>
<dbReference type="EMBL" id="JAINDJ010000002">
    <property type="protein sequence ID" value="KAG9457087.1"/>
    <property type="molecule type" value="Genomic_DNA"/>
</dbReference>
<feature type="signal peptide" evidence="1">
    <location>
        <begin position="1"/>
        <end position="22"/>
    </location>
</feature>
<dbReference type="PROSITE" id="PS51257">
    <property type="entry name" value="PROKAR_LIPOPROTEIN"/>
    <property type="match status" value="1"/>
</dbReference>
<feature type="chain" id="PRO_5043809618" evidence="1">
    <location>
        <begin position="23"/>
        <end position="700"/>
    </location>
</feature>
<keyword evidence="3" id="KW-1185">Reference proteome</keyword>
<dbReference type="PANTHER" id="PTHR32161:SF8">
    <property type="entry name" value="DPP6 N-TERMINAL DOMAIN-LIKE PROTEIN"/>
    <property type="match status" value="1"/>
</dbReference>
<gene>
    <name evidence="2" type="ORF">H6P81_001595</name>
</gene>
<sequence length="700" mass="75596">MGDNRIIAAAFVVFSCIGAAASASQGETSIIFTTLGRSRYAFDIYSVRIDEGPLAEVRLTDGRSVNFNGHFPSPSSAASALLPPTAPDLLPFVYVSERNGTSNVLLGGASADPEPPATVGRRSILEEEGKGGPHVPLLSPKGVSMKDRPMVAGDVLVYVSTHEDPGEARKSWAAVYSTHLGTGETARLTPVGIADFSPAVSPSGEWTAVASSGERGWDGEIDDLKTGIYVFKTRDGSGRRLVAEHGGWPVWADESTIYFHRPSEDGWWSVYRASGLRLLREGDSDSPTVIERVTPPGLHAFTPAVAPGSRFVAVATRRPSSDFRHIELFDTHTKVFDEITKRISPRTHHYNPFLSPDGTRLGYHRCRGGAAGKSNNRLLLLENRRSPVGDISLFRVDGSFPSFSPDGNRIAYTGFPGLYVANVDGSARRLLFPGTAFSTAWDPKREGVVYASIGPVFAGELTEVDVASFRVRADGSVAMKRLTRGGENNAFPSPSPDGTRVVFRSGRSGHKNLYIMDAAEGEAASLWRLTEGNWTDTMCNWSPDGKWIAFASDRERAGSGDFAIYFVRPDGSGLRKAFESGPGGVGRANHPWFSPDAKRFVFTSDHAAVSAEPVANPHHYQPYGDIFVADVDGSHATRLTHNSYEDGTPSWGRRFLKPNDVVAPPGLSPCVFDDCHFLAKTPNKSSVGPTSSNTSRCGNW</sequence>
<organism evidence="2 3">
    <name type="scientific">Aristolochia fimbriata</name>
    <name type="common">White veined hardy Dutchman's pipe vine</name>
    <dbReference type="NCBI Taxonomy" id="158543"/>
    <lineage>
        <taxon>Eukaryota</taxon>
        <taxon>Viridiplantae</taxon>
        <taxon>Streptophyta</taxon>
        <taxon>Embryophyta</taxon>
        <taxon>Tracheophyta</taxon>
        <taxon>Spermatophyta</taxon>
        <taxon>Magnoliopsida</taxon>
        <taxon>Magnoliidae</taxon>
        <taxon>Piperales</taxon>
        <taxon>Aristolochiaceae</taxon>
        <taxon>Aristolochia</taxon>
    </lineage>
</organism>
<dbReference type="AlphaFoldDB" id="A0AAV7F7F4"/>
<dbReference type="SUPFAM" id="SSF82171">
    <property type="entry name" value="DPP6 N-terminal domain-like"/>
    <property type="match status" value="1"/>
</dbReference>
<comment type="caution">
    <text evidence="2">The sequence shown here is derived from an EMBL/GenBank/DDBJ whole genome shotgun (WGS) entry which is preliminary data.</text>
</comment>
<name>A0AAV7F7F4_ARIFI</name>
<proteinExistence type="predicted"/>